<dbReference type="EMBL" id="CAJOBH010250666">
    <property type="protein sequence ID" value="CAF5137511.1"/>
    <property type="molecule type" value="Genomic_DNA"/>
</dbReference>
<dbReference type="InterPro" id="IPR039551">
    <property type="entry name" value="Cho/carn_acyl_trans"/>
</dbReference>
<dbReference type="Proteomes" id="UP000681720">
    <property type="component" value="Unassembled WGS sequence"/>
</dbReference>
<accession>A0A8S3FSH5</accession>
<comment type="similarity">
    <text evidence="1">Belongs to the carnitine/choline acetyltransferase family.</text>
</comment>
<evidence type="ECO:0000256" key="2">
    <source>
        <dbReference type="ARBA" id="ARBA00022679"/>
    </source>
</evidence>
<name>A0A8S3FSH5_9BILA</name>
<dbReference type="PANTHER" id="PTHR22589">
    <property type="entry name" value="CARNITINE O-ACYLTRANSFERASE"/>
    <property type="match status" value="1"/>
</dbReference>
<dbReference type="SUPFAM" id="SSF52777">
    <property type="entry name" value="CoA-dependent acyltransferases"/>
    <property type="match status" value="1"/>
</dbReference>
<dbReference type="AlphaFoldDB" id="A0A8S3FSH5"/>
<dbReference type="Proteomes" id="UP000676336">
    <property type="component" value="Unassembled WGS sequence"/>
</dbReference>
<evidence type="ECO:0000313" key="7">
    <source>
        <dbReference type="EMBL" id="CAF5211044.1"/>
    </source>
</evidence>
<sequence length="120" mass="14319">MEKLAEEFKQTIGKRLQRYLWLKWFISTNYVSDWWEKFIYLRGRSAIMVNSNFYGLDAIYIRPTTIQTARAANLTCAAFRYRAELDHENIKPLMVQKLVPLCTSQYERQFNTIRIPGKET</sequence>
<evidence type="ECO:0000313" key="6">
    <source>
        <dbReference type="EMBL" id="CAF5210103.1"/>
    </source>
</evidence>
<dbReference type="PANTHER" id="PTHR22589:SF31">
    <property type="entry name" value="CARNITINE O-PALMITOYLTRANSFERASE"/>
    <property type="match status" value="1"/>
</dbReference>
<keyword evidence="2" id="KW-0808">Transferase</keyword>
<protein>
    <recommendedName>
        <fullName evidence="4">Choline/carnitine acyltransferase domain-containing protein</fullName>
    </recommendedName>
</protein>
<evidence type="ECO:0000313" key="8">
    <source>
        <dbReference type="Proteomes" id="UP000681967"/>
    </source>
</evidence>
<evidence type="ECO:0000256" key="1">
    <source>
        <dbReference type="ARBA" id="ARBA00005232"/>
    </source>
</evidence>
<evidence type="ECO:0000256" key="3">
    <source>
        <dbReference type="ARBA" id="ARBA00023315"/>
    </source>
</evidence>
<evidence type="ECO:0000259" key="4">
    <source>
        <dbReference type="Pfam" id="PF00755"/>
    </source>
</evidence>
<reference evidence="5" key="1">
    <citation type="submission" date="2021-02" db="EMBL/GenBank/DDBJ databases">
        <authorList>
            <person name="Nowell W R."/>
        </authorList>
    </citation>
    <scope>NUCLEOTIDE SEQUENCE</scope>
</reference>
<keyword evidence="3" id="KW-0012">Acyltransferase</keyword>
<dbReference type="GO" id="GO:0004095">
    <property type="term" value="F:carnitine O-palmitoyltransferase activity"/>
    <property type="evidence" value="ECO:0007669"/>
    <property type="project" value="TreeGrafter"/>
</dbReference>
<dbReference type="EMBL" id="CAJOBI010338938">
    <property type="protein sequence ID" value="CAF5210103.1"/>
    <property type="molecule type" value="Genomic_DNA"/>
</dbReference>
<evidence type="ECO:0000313" key="5">
    <source>
        <dbReference type="EMBL" id="CAF5137511.1"/>
    </source>
</evidence>
<dbReference type="GO" id="GO:0006631">
    <property type="term" value="P:fatty acid metabolic process"/>
    <property type="evidence" value="ECO:0007669"/>
    <property type="project" value="TreeGrafter"/>
</dbReference>
<dbReference type="Proteomes" id="UP000681967">
    <property type="component" value="Unassembled WGS sequence"/>
</dbReference>
<dbReference type="Gene3D" id="3.30.559.10">
    <property type="entry name" value="Chloramphenicol acetyltransferase-like domain"/>
    <property type="match status" value="1"/>
</dbReference>
<dbReference type="InterPro" id="IPR023213">
    <property type="entry name" value="CAT-like_dom_sf"/>
</dbReference>
<dbReference type="InterPro" id="IPR042231">
    <property type="entry name" value="Cho/carn_acyl_trans_2"/>
</dbReference>
<dbReference type="GO" id="GO:0005739">
    <property type="term" value="C:mitochondrion"/>
    <property type="evidence" value="ECO:0007669"/>
    <property type="project" value="TreeGrafter"/>
</dbReference>
<dbReference type="Pfam" id="PF00755">
    <property type="entry name" value="Carn_acyltransf"/>
    <property type="match status" value="1"/>
</dbReference>
<dbReference type="Gene3D" id="3.30.559.70">
    <property type="entry name" value="Choline/Carnitine o-acyltransferase, domain 2"/>
    <property type="match status" value="1"/>
</dbReference>
<gene>
    <name evidence="5" type="ORF">BYL167_LOCUS69582</name>
    <name evidence="7" type="ORF">GIL414_LOCUS79793</name>
    <name evidence="6" type="ORF">SMN809_LOCUS78073</name>
</gene>
<comment type="caution">
    <text evidence="5">The sequence shown here is derived from an EMBL/GenBank/DDBJ whole genome shotgun (WGS) entry which is preliminary data.</text>
</comment>
<feature type="domain" description="Choline/carnitine acyltransferase" evidence="4">
    <location>
        <begin position="1"/>
        <end position="119"/>
    </location>
</feature>
<dbReference type="GO" id="GO:0009437">
    <property type="term" value="P:carnitine metabolic process"/>
    <property type="evidence" value="ECO:0007669"/>
    <property type="project" value="TreeGrafter"/>
</dbReference>
<dbReference type="EMBL" id="CAJOBJ010353238">
    <property type="protein sequence ID" value="CAF5211044.1"/>
    <property type="molecule type" value="Genomic_DNA"/>
</dbReference>
<feature type="non-terminal residue" evidence="5">
    <location>
        <position position="1"/>
    </location>
</feature>
<organism evidence="5 8">
    <name type="scientific">Rotaria magnacalcarata</name>
    <dbReference type="NCBI Taxonomy" id="392030"/>
    <lineage>
        <taxon>Eukaryota</taxon>
        <taxon>Metazoa</taxon>
        <taxon>Spiralia</taxon>
        <taxon>Gnathifera</taxon>
        <taxon>Rotifera</taxon>
        <taxon>Eurotatoria</taxon>
        <taxon>Bdelloidea</taxon>
        <taxon>Philodinida</taxon>
        <taxon>Philodinidae</taxon>
        <taxon>Rotaria</taxon>
    </lineage>
</organism>
<proteinExistence type="inferred from homology"/>
<dbReference type="InterPro" id="IPR000542">
    <property type="entry name" value="Carn_acyl_trans"/>
</dbReference>